<dbReference type="Proteomes" id="UP000035900">
    <property type="component" value="Unassembled WGS sequence"/>
</dbReference>
<keyword evidence="2" id="KW-1185">Reference proteome</keyword>
<reference evidence="1 2" key="1">
    <citation type="journal article" date="2004" name="Int. J. Syst. Evol. Microbiol.">
        <title>Kaistella koreensis gen. nov., sp. nov., a novel member of the Chryseobacterium-Bergeyella-Riemerella branch.</title>
        <authorList>
            <person name="Kim M.K."/>
            <person name="Im W.T."/>
            <person name="Shin Y.K."/>
            <person name="Lim J.H."/>
            <person name="Kim S.H."/>
            <person name="Lee B.C."/>
            <person name="Park M.Y."/>
            <person name="Lee K.Y."/>
            <person name="Lee S.T."/>
        </authorList>
    </citation>
    <scope>NUCLEOTIDE SEQUENCE [LARGE SCALE GENOMIC DNA]</scope>
    <source>
        <strain evidence="1 2">CCUG 49689</strain>
    </source>
</reference>
<dbReference type="EMBL" id="LFNG01000026">
    <property type="protein sequence ID" value="KMQ70205.1"/>
    <property type="molecule type" value="Genomic_DNA"/>
</dbReference>
<comment type="caution">
    <text evidence="1">The sequence shown here is derived from an EMBL/GenBank/DDBJ whole genome shotgun (WGS) entry which is preliminary data.</text>
</comment>
<sequence>MFFSCATNRNIILYDKIDVIKKEYNKNHQNDIVVLISKDFNPTKIIIRKLKFELKNDNIIYVFSWANTMPTTRAIKFRALLYDINTQKKYYISNSFENYKNIVIEFSSDDFKGMENILSFYLKKESDNLKNFTTKDYPPEMTQDYYIFDTENNKVLILNSIVFDKDGNPH</sequence>
<evidence type="ECO:0000313" key="1">
    <source>
        <dbReference type="EMBL" id="KMQ70205.1"/>
    </source>
</evidence>
<accession>A0A0J7LM93</accession>
<dbReference type="AlphaFoldDB" id="A0A0J7LM93"/>
<name>A0A0J7LM93_9FLAO</name>
<organism evidence="1 2">
    <name type="scientific">Chryseobacterium koreense CCUG 49689</name>
    <dbReference type="NCBI Taxonomy" id="1304281"/>
    <lineage>
        <taxon>Bacteria</taxon>
        <taxon>Pseudomonadati</taxon>
        <taxon>Bacteroidota</taxon>
        <taxon>Flavobacteriia</taxon>
        <taxon>Flavobacteriales</taxon>
        <taxon>Weeksellaceae</taxon>
        <taxon>Chryseobacterium group</taxon>
        <taxon>Chryseobacterium</taxon>
    </lineage>
</organism>
<dbReference type="PATRIC" id="fig|1304281.5.peg.2946"/>
<gene>
    <name evidence="1" type="ORF">ACM44_13630</name>
</gene>
<proteinExistence type="predicted"/>
<protein>
    <submittedName>
        <fullName evidence="1">Uncharacterized protein</fullName>
    </submittedName>
</protein>
<evidence type="ECO:0000313" key="2">
    <source>
        <dbReference type="Proteomes" id="UP000035900"/>
    </source>
</evidence>